<dbReference type="GO" id="GO:0005737">
    <property type="term" value="C:cytoplasm"/>
    <property type="evidence" value="ECO:0007669"/>
    <property type="project" value="UniProtKB-SubCell"/>
</dbReference>
<evidence type="ECO:0000313" key="7">
    <source>
        <dbReference type="Proteomes" id="UP001630127"/>
    </source>
</evidence>
<comment type="caution">
    <text evidence="6">The sequence shown here is derived from an EMBL/GenBank/DDBJ whole genome shotgun (WGS) entry which is preliminary data.</text>
</comment>
<dbReference type="EMBL" id="JBJUIK010000015">
    <property type="protein sequence ID" value="KAL3501640.1"/>
    <property type="molecule type" value="Genomic_DNA"/>
</dbReference>
<gene>
    <name evidence="6" type="ORF">ACH5RR_036089</name>
</gene>
<evidence type="ECO:0000256" key="3">
    <source>
        <dbReference type="ARBA" id="ARBA00022741"/>
    </source>
</evidence>
<keyword evidence="2" id="KW-0963">Cytoplasm</keyword>
<dbReference type="InterPro" id="IPR044974">
    <property type="entry name" value="Disease_R_plants"/>
</dbReference>
<evidence type="ECO:0000256" key="2">
    <source>
        <dbReference type="ARBA" id="ARBA00022490"/>
    </source>
</evidence>
<dbReference type="Pfam" id="PF23559">
    <property type="entry name" value="WHD_DRP"/>
    <property type="match status" value="1"/>
</dbReference>
<dbReference type="Proteomes" id="UP001630127">
    <property type="component" value="Unassembled WGS sequence"/>
</dbReference>
<name>A0ABD2Y756_9GENT</name>
<evidence type="ECO:0000256" key="1">
    <source>
        <dbReference type="ARBA" id="ARBA00004496"/>
    </source>
</evidence>
<dbReference type="PANTHER" id="PTHR23155">
    <property type="entry name" value="DISEASE RESISTANCE PROTEIN RP"/>
    <property type="match status" value="1"/>
</dbReference>
<dbReference type="InterPro" id="IPR058922">
    <property type="entry name" value="WHD_DRP"/>
</dbReference>
<evidence type="ECO:0000259" key="5">
    <source>
        <dbReference type="Pfam" id="PF23559"/>
    </source>
</evidence>
<dbReference type="AlphaFoldDB" id="A0ABD2Y756"/>
<comment type="subcellular location">
    <subcellularLocation>
        <location evidence="1">Cytoplasm</location>
    </subcellularLocation>
</comment>
<evidence type="ECO:0000313" key="6">
    <source>
        <dbReference type="EMBL" id="KAL3501640.1"/>
    </source>
</evidence>
<accession>A0ABD2Y756</accession>
<proteinExistence type="predicted"/>
<dbReference type="InterPro" id="IPR036388">
    <property type="entry name" value="WH-like_DNA-bd_sf"/>
</dbReference>
<feature type="domain" description="Disease resistance protein winged helix" evidence="5">
    <location>
        <begin position="60"/>
        <end position="105"/>
    </location>
</feature>
<keyword evidence="3" id="KW-0547">Nucleotide-binding</keyword>
<keyword evidence="4" id="KW-0067">ATP-binding</keyword>
<evidence type="ECO:0000256" key="4">
    <source>
        <dbReference type="ARBA" id="ARBA00022840"/>
    </source>
</evidence>
<organism evidence="6 7">
    <name type="scientific">Cinchona calisaya</name>
    <dbReference type="NCBI Taxonomy" id="153742"/>
    <lineage>
        <taxon>Eukaryota</taxon>
        <taxon>Viridiplantae</taxon>
        <taxon>Streptophyta</taxon>
        <taxon>Embryophyta</taxon>
        <taxon>Tracheophyta</taxon>
        <taxon>Spermatophyta</taxon>
        <taxon>Magnoliopsida</taxon>
        <taxon>eudicotyledons</taxon>
        <taxon>Gunneridae</taxon>
        <taxon>Pentapetalae</taxon>
        <taxon>asterids</taxon>
        <taxon>lamiids</taxon>
        <taxon>Gentianales</taxon>
        <taxon>Rubiaceae</taxon>
        <taxon>Cinchonoideae</taxon>
        <taxon>Cinchoneae</taxon>
        <taxon>Cinchona</taxon>
    </lineage>
</organism>
<dbReference type="PANTHER" id="PTHR23155:SF1152">
    <property type="entry name" value="AAA+ ATPASE DOMAIN-CONTAINING PROTEIN"/>
    <property type="match status" value="1"/>
</dbReference>
<protein>
    <recommendedName>
        <fullName evidence="5">Disease resistance protein winged helix domain-containing protein</fullName>
    </recommendedName>
</protein>
<keyword evidence="7" id="KW-1185">Reference proteome</keyword>
<reference evidence="6 7" key="1">
    <citation type="submission" date="2024-11" db="EMBL/GenBank/DDBJ databases">
        <title>A near-complete genome assembly of Cinchona calisaya.</title>
        <authorList>
            <person name="Lian D.C."/>
            <person name="Zhao X.W."/>
            <person name="Wei L."/>
        </authorList>
    </citation>
    <scope>NUCLEOTIDE SEQUENCE [LARGE SCALE GENOMIC DNA]</scope>
    <source>
        <tissue evidence="6">Nenye</tissue>
    </source>
</reference>
<sequence>MAGLLKRTEKKEDWWKQIAKDLNSMRILEDPESQCVQILELSYNHLPDELKPCFLYFGAFAEDKEVPVEKLTWFWIAKGFIRRVDKKALLEDFAAGYLMDLISRS</sequence>
<dbReference type="Gene3D" id="1.10.10.10">
    <property type="entry name" value="Winged helix-like DNA-binding domain superfamily/Winged helix DNA-binding domain"/>
    <property type="match status" value="1"/>
</dbReference>